<dbReference type="InterPro" id="IPR029058">
    <property type="entry name" value="AB_hydrolase_fold"/>
</dbReference>
<evidence type="ECO:0000313" key="2">
    <source>
        <dbReference type="EMBL" id="MDK9557028.1"/>
    </source>
</evidence>
<gene>
    <name evidence="2" type="ORF">QQF73_05265</name>
</gene>
<keyword evidence="2" id="KW-0378">Hydrolase</keyword>
<dbReference type="EMBL" id="JASSQD010000001">
    <property type="protein sequence ID" value="MDK9557028.1"/>
    <property type="molecule type" value="Genomic_DNA"/>
</dbReference>
<evidence type="ECO:0000259" key="1">
    <source>
        <dbReference type="Pfam" id="PF00561"/>
    </source>
</evidence>
<accession>A0ABT7H9K2</accession>
<proteinExistence type="predicted"/>
<evidence type="ECO:0000313" key="3">
    <source>
        <dbReference type="Proteomes" id="UP001223547"/>
    </source>
</evidence>
<feature type="domain" description="AB hydrolase-1" evidence="1">
    <location>
        <begin position="37"/>
        <end position="284"/>
    </location>
</feature>
<comment type="caution">
    <text evidence="2">The sequence shown here is derived from an EMBL/GenBank/DDBJ whole genome shotgun (WGS) entry which is preliminary data.</text>
</comment>
<dbReference type="Pfam" id="PF00561">
    <property type="entry name" value="Abhydrolase_1"/>
    <property type="match status" value="1"/>
</dbReference>
<sequence length="312" mass="35220">MAKSPLHRPTPIKGDQSLQLCDGRRLAYTDLGDPAGYPLIFGHGMPGCRLEGRFLHERARRHRFRLLTPDRPGIGASDYQPGRTLLHYPEDIRQLADHLALDRFSHLGWSSGGSRTLACCYGLGHRVDLGVCLSGYTNFSEYPGAQNLIEATRWPGPRLARHSPGLTRLVVRLVAWLSRRHPGLYLREAEQLVSEEDRNLLRFFLKGESFRRDQLMCLASGGRAIATDLMTELEDWGFQLADIATPVLVYQGEQDPFIPVDYARHLADNLPHAELTLLPGAGHLYPLAEQFQDQLFLRIRQHLNHTTFATEA</sequence>
<dbReference type="InterPro" id="IPR000073">
    <property type="entry name" value="AB_hydrolase_1"/>
</dbReference>
<dbReference type="GO" id="GO:0016787">
    <property type="term" value="F:hydrolase activity"/>
    <property type="evidence" value="ECO:0007669"/>
    <property type="project" value="UniProtKB-KW"/>
</dbReference>
<keyword evidence="3" id="KW-1185">Reference proteome</keyword>
<dbReference type="SUPFAM" id="SSF53474">
    <property type="entry name" value="alpha/beta-Hydrolases"/>
    <property type="match status" value="1"/>
</dbReference>
<dbReference type="PANTHER" id="PTHR45763">
    <property type="entry name" value="HYDROLASE, ALPHA/BETA FOLD FAMILY PROTEIN, EXPRESSED-RELATED"/>
    <property type="match status" value="1"/>
</dbReference>
<dbReference type="PANTHER" id="PTHR45763:SF46">
    <property type="entry name" value="AB HYDROLASE-1 DOMAIN-CONTAINING PROTEIN"/>
    <property type="match status" value="1"/>
</dbReference>
<name>A0ABT7H9K2_9GAMM</name>
<dbReference type="Proteomes" id="UP001223547">
    <property type="component" value="Unassembled WGS sequence"/>
</dbReference>
<organism evidence="2 3">
    <name type="scientific">Marinobacter albus</name>
    <dbReference type="NCBI Taxonomy" id="3030833"/>
    <lineage>
        <taxon>Bacteria</taxon>
        <taxon>Pseudomonadati</taxon>
        <taxon>Pseudomonadota</taxon>
        <taxon>Gammaproteobacteria</taxon>
        <taxon>Pseudomonadales</taxon>
        <taxon>Marinobacteraceae</taxon>
        <taxon>Marinobacter</taxon>
    </lineage>
</organism>
<dbReference type="RefSeq" id="WP_285367484.1">
    <property type="nucleotide sequence ID" value="NZ_JASSQD010000001.1"/>
</dbReference>
<dbReference type="PRINTS" id="PR00111">
    <property type="entry name" value="ABHYDROLASE"/>
</dbReference>
<dbReference type="Gene3D" id="3.40.50.1820">
    <property type="entry name" value="alpha/beta hydrolase"/>
    <property type="match status" value="1"/>
</dbReference>
<reference evidence="2 3" key="1">
    <citation type="submission" date="2023-05" db="EMBL/GenBank/DDBJ databases">
        <title>Marinobacter albus sp. nov., a marine bacterium isolated from sand in a coastal intertidal zone of huludao.</title>
        <authorList>
            <person name="Deng T."/>
        </authorList>
    </citation>
    <scope>NUCLEOTIDE SEQUENCE [LARGE SCALE GENOMIC DNA]</scope>
    <source>
        <strain evidence="2 3">M216</strain>
    </source>
</reference>
<protein>
    <submittedName>
        <fullName evidence="2">Alpha/beta hydrolase</fullName>
    </submittedName>
</protein>